<dbReference type="PANTHER" id="PTHR23501:SF187">
    <property type="entry name" value="MAJOR FACILITATOR SUPERFAMILY (MFS) PROFILE DOMAIN-CONTAINING PROTEIN"/>
    <property type="match status" value="1"/>
</dbReference>
<dbReference type="EMBL" id="JAKWBI020000032">
    <property type="protein sequence ID" value="KAJ2905394.1"/>
    <property type="molecule type" value="Genomic_DNA"/>
</dbReference>
<evidence type="ECO:0000256" key="7">
    <source>
        <dbReference type="ARBA" id="ARBA00023180"/>
    </source>
</evidence>
<dbReference type="FunFam" id="1.20.1250.20:FF:000484">
    <property type="entry name" value="MFS general substrate transporter"/>
    <property type="match status" value="1"/>
</dbReference>
<evidence type="ECO:0000256" key="6">
    <source>
        <dbReference type="ARBA" id="ARBA00023136"/>
    </source>
</evidence>
<keyword evidence="3" id="KW-0813">Transport</keyword>
<dbReference type="PRINTS" id="PR01036">
    <property type="entry name" value="TCRTETB"/>
</dbReference>
<keyword evidence="5 8" id="KW-1133">Transmembrane helix</keyword>
<evidence type="ECO:0000313" key="10">
    <source>
        <dbReference type="EMBL" id="KAJ2905394.1"/>
    </source>
</evidence>
<sequence length="568" mass="61036">MSSDEKGKTPMDSEPCVGKAAATGSEVKVYQPPQQQNETPQTAKKGLRFWLIFAAIALTTFVAALDTSILSTALPTISATLNSEELYIWTINSYLLASTAFGPIFGQAANIFGRRILIILAVVLFAAGSAIAGAANATPMLIAGRVVQGIGGGGCATMSEIVVCDMVSLRERGMYAGIIGGVWAIASITGPIIGGAFAQEVSWRWIFYINLPTSGVALAIIIPFLKLQHPHQGTIIQRLKRIDWLGNTILVLAVTSVLLALTWAGTERPWGSWRTIVPLVLGILGLFGFVAYEAAPWVSDPTMPLRLFKNRTSVSMFAISFVHAMLLFWVCYFLPVYFQAVLGASPMRSAVMLFPIATLSAPAGVLAGVLITITGKYRVWHFVGFGLMAIGCGLFTMLDSSSSTGWWVGFQILFGSGCGLIFTSCLPAILASLPESDVATATATWTFIRNFGSIWGTAVPAAIFNTHADKVAATINDPDVQELLVKGGAYEHATKAFVQSFATSPEVYDKIIDLYETSLKLVWEVSIAFCLLGFMLSLFVGSLDLRNELETEFGLQEDKAKIESESSA</sequence>
<organism evidence="10 11">
    <name type="scientific">Zalerion maritima</name>
    <dbReference type="NCBI Taxonomy" id="339359"/>
    <lineage>
        <taxon>Eukaryota</taxon>
        <taxon>Fungi</taxon>
        <taxon>Dikarya</taxon>
        <taxon>Ascomycota</taxon>
        <taxon>Pezizomycotina</taxon>
        <taxon>Sordariomycetes</taxon>
        <taxon>Lulworthiomycetidae</taxon>
        <taxon>Lulworthiales</taxon>
        <taxon>Lulworthiaceae</taxon>
        <taxon>Zalerion</taxon>
    </lineage>
</organism>
<name>A0AAD5RXZ8_9PEZI</name>
<dbReference type="CDD" id="cd17502">
    <property type="entry name" value="MFS_Azr1_MDR_like"/>
    <property type="match status" value="1"/>
</dbReference>
<dbReference type="SUPFAM" id="SSF103473">
    <property type="entry name" value="MFS general substrate transporter"/>
    <property type="match status" value="1"/>
</dbReference>
<evidence type="ECO:0000256" key="8">
    <source>
        <dbReference type="SAM" id="Phobius"/>
    </source>
</evidence>
<dbReference type="AlphaFoldDB" id="A0AAD5RXZ8"/>
<evidence type="ECO:0000256" key="4">
    <source>
        <dbReference type="ARBA" id="ARBA00022692"/>
    </source>
</evidence>
<feature type="transmembrane region" description="Helical" evidence="8">
    <location>
        <begin position="49"/>
        <end position="74"/>
    </location>
</feature>
<feature type="transmembrane region" description="Helical" evidence="8">
    <location>
        <begin position="86"/>
        <end position="105"/>
    </location>
</feature>
<feature type="transmembrane region" description="Helical" evidence="8">
    <location>
        <begin position="521"/>
        <end position="540"/>
    </location>
</feature>
<keyword evidence="4 8" id="KW-0812">Transmembrane</keyword>
<feature type="domain" description="Major facilitator superfamily (MFS) profile" evidence="9">
    <location>
        <begin position="52"/>
        <end position="545"/>
    </location>
</feature>
<dbReference type="Gene3D" id="1.20.1720.10">
    <property type="entry name" value="Multidrug resistance protein D"/>
    <property type="match status" value="1"/>
</dbReference>
<feature type="transmembrane region" description="Helical" evidence="8">
    <location>
        <begin position="117"/>
        <end position="136"/>
    </location>
</feature>
<feature type="transmembrane region" description="Helical" evidence="8">
    <location>
        <begin position="404"/>
        <end position="430"/>
    </location>
</feature>
<comment type="caution">
    <text evidence="10">The sequence shown here is derived from an EMBL/GenBank/DDBJ whole genome shotgun (WGS) entry which is preliminary data.</text>
</comment>
<evidence type="ECO:0000256" key="1">
    <source>
        <dbReference type="ARBA" id="ARBA00004141"/>
    </source>
</evidence>
<keyword evidence="6 8" id="KW-0472">Membrane</keyword>
<feature type="transmembrane region" description="Helical" evidence="8">
    <location>
        <begin position="205"/>
        <end position="225"/>
    </location>
</feature>
<evidence type="ECO:0000256" key="5">
    <source>
        <dbReference type="ARBA" id="ARBA00022989"/>
    </source>
</evidence>
<evidence type="ECO:0000259" key="9">
    <source>
        <dbReference type="PROSITE" id="PS50850"/>
    </source>
</evidence>
<reference evidence="10" key="1">
    <citation type="submission" date="2022-07" db="EMBL/GenBank/DDBJ databases">
        <title>Draft genome sequence of Zalerion maritima ATCC 34329, a (micro)plastics degrading marine fungus.</title>
        <authorList>
            <person name="Paco A."/>
            <person name="Goncalves M.F.M."/>
            <person name="Rocha-Santos T.A.P."/>
            <person name="Alves A."/>
        </authorList>
    </citation>
    <scope>NUCLEOTIDE SEQUENCE</scope>
    <source>
        <strain evidence="10">ATCC 34329</strain>
    </source>
</reference>
<evidence type="ECO:0000256" key="2">
    <source>
        <dbReference type="ARBA" id="ARBA00007520"/>
    </source>
</evidence>
<dbReference type="Gene3D" id="1.20.1250.20">
    <property type="entry name" value="MFS general substrate transporter like domains"/>
    <property type="match status" value="1"/>
</dbReference>
<dbReference type="GO" id="GO:0022857">
    <property type="term" value="F:transmembrane transporter activity"/>
    <property type="evidence" value="ECO:0007669"/>
    <property type="project" value="InterPro"/>
</dbReference>
<feature type="transmembrane region" description="Helical" evidence="8">
    <location>
        <begin position="142"/>
        <end position="163"/>
    </location>
</feature>
<comment type="similarity">
    <text evidence="2">Belongs to the major facilitator superfamily. TCR/Tet family.</text>
</comment>
<evidence type="ECO:0000256" key="3">
    <source>
        <dbReference type="ARBA" id="ARBA00022448"/>
    </source>
</evidence>
<dbReference type="GO" id="GO:0005886">
    <property type="term" value="C:plasma membrane"/>
    <property type="evidence" value="ECO:0007669"/>
    <property type="project" value="TreeGrafter"/>
</dbReference>
<comment type="subcellular location">
    <subcellularLocation>
        <location evidence="1">Membrane</location>
        <topology evidence="1">Multi-pass membrane protein</topology>
    </subcellularLocation>
</comment>
<feature type="transmembrane region" description="Helical" evidence="8">
    <location>
        <begin position="379"/>
        <end position="398"/>
    </location>
</feature>
<feature type="transmembrane region" description="Helical" evidence="8">
    <location>
        <begin position="245"/>
        <end position="264"/>
    </location>
</feature>
<accession>A0AAD5RXZ8</accession>
<feature type="transmembrane region" description="Helical" evidence="8">
    <location>
        <begin position="276"/>
        <end position="295"/>
    </location>
</feature>
<dbReference type="Proteomes" id="UP001201980">
    <property type="component" value="Unassembled WGS sequence"/>
</dbReference>
<protein>
    <recommendedName>
        <fullName evidence="9">Major facilitator superfamily (MFS) profile domain-containing protein</fullName>
    </recommendedName>
</protein>
<dbReference type="InterPro" id="IPR011701">
    <property type="entry name" value="MFS"/>
</dbReference>
<dbReference type="InterPro" id="IPR020846">
    <property type="entry name" value="MFS_dom"/>
</dbReference>
<keyword evidence="7" id="KW-0325">Glycoprotein</keyword>
<dbReference type="Pfam" id="PF07690">
    <property type="entry name" value="MFS_1"/>
    <property type="match status" value="1"/>
</dbReference>
<dbReference type="PROSITE" id="PS50850">
    <property type="entry name" value="MFS"/>
    <property type="match status" value="1"/>
</dbReference>
<feature type="transmembrane region" description="Helical" evidence="8">
    <location>
        <begin position="316"/>
        <end position="338"/>
    </location>
</feature>
<keyword evidence="11" id="KW-1185">Reference proteome</keyword>
<dbReference type="PANTHER" id="PTHR23501">
    <property type="entry name" value="MAJOR FACILITATOR SUPERFAMILY"/>
    <property type="match status" value="1"/>
</dbReference>
<evidence type="ECO:0000313" key="11">
    <source>
        <dbReference type="Proteomes" id="UP001201980"/>
    </source>
</evidence>
<feature type="transmembrane region" description="Helical" evidence="8">
    <location>
        <begin position="175"/>
        <end position="199"/>
    </location>
</feature>
<feature type="transmembrane region" description="Helical" evidence="8">
    <location>
        <begin position="350"/>
        <end position="372"/>
    </location>
</feature>
<proteinExistence type="inferred from homology"/>
<dbReference type="InterPro" id="IPR036259">
    <property type="entry name" value="MFS_trans_sf"/>
</dbReference>
<gene>
    <name evidence="10" type="ORF">MKZ38_005492</name>
</gene>